<name>A0A5B7HYC9_PORTR</name>
<evidence type="ECO:0000313" key="3">
    <source>
        <dbReference type="Proteomes" id="UP000324222"/>
    </source>
</evidence>
<protein>
    <submittedName>
        <fullName evidence="2">Uncharacterized protein</fullName>
    </submittedName>
</protein>
<feature type="compositionally biased region" description="Polar residues" evidence="1">
    <location>
        <begin position="33"/>
        <end position="45"/>
    </location>
</feature>
<sequence>MVALIQRCLLTPGHNTCANNIATVPPRKEKSSKQLNSQPLTTWGINTRKDTGKRDHRQEFIMLANLTNAVRLNKRDHTCH</sequence>
<comment type="caution">
    <text evidence="2">The sequence shown here is derived from an EMBL/GenBank/DDBJ whole genome shotgun (WGS) entry which is preliminary data.</text>
</comment>
<reference evidence="2 3" key="1">
    <citation type="submission" date="2019-05" db="EMBL/GenBank/DDBJ databases">
        <title>Another draft genome of Portunus trituberculatus and its Hox gene families provides insights of decapod evolution.</title>
        <authorList>
            <person name="Jeong J.-H."/>
            <person name="Song I."/>
            <person name="Kim S."/>
            <person name="Choi T."/>
            <person name="Kim D."/>
            <person name="Ryu S."/>
            <person name="Kim W."/>
        </authorList>
    </citation>
    <scope>NUCLEOTIDE SEQUENCE [LARGE SCALE GENOMIC DNA]</scope>
    <source>
        <tissue evidence="2">Muscle</tissue>
    </source>
</reference>
<keyword evidence="3" id="KW-1185">Reference proteome</keyword>
<accession>A0A5B7HYC9</accession>
<dbReference type="Proteomes" id="UP000324222">
    <property type="component" value="Unassembled WGS sequence"/>
</dbReference>
<dbReference type="AlphaFoldDB" id="A0A5B7HYC9"/>
<evidence type="ECO:0000313" key="2">
    <source>
        <dbReference type="EMBL" id="MPC77480.1"/>
    </source>
</evidence>
<evidence type="ECO:0000256" key="1">
    <source>
        <dbReference type="SAM" id="MobiDB-lite"/>
    </source>
</evidence>
<feature type="region of interest" description="Disordered" evidence="1">
    <location>
        <begin position="25"/>
        <end position="51"/>
    </location>
</feature>
<gene>
    <name evidence="2" type="ORF">E2C01_071934</name>
</gene>
<dbReference type="EMBL" id="VSRR010045958">
    <property type="protein sequence ID" value="MPC77480.1"/>
    <property type="molecule type" value="Genomic_DNA"/>
</dbReference>
<proteinExistence type="predicted"/>
<organism evidence="2 3">
    <name type="scientific">Portunus trituberculatus</name>
    <name type="common">Swimming crab</name>
    <name type="synonym">Neptunus trituberculatus</name>
    <dbReference type="NCBI Taxonomy" id="210409"/>
    <lineage>
        <taxon>Eukaryota</taxon>
        <taxon>Metazoa</taxon>
        <taxon>Ecdysozoa</taxon>
        <taxon>Arthropoda</taxon>
        <taxon>Crustacea</taxon>
        <taxon>Multicrustacea</taxon>
        <taxon>Malacostraca</taxon>
        <taxon>Eumalacostraca</taxon>
        <taxon>Eucarida</taxon>
        <taxon>Decapoda</taxon>
        <taxon>Pleocyemata</taxon>
        <taxon>Brachyura</taxon>
        <taxon>Eubrachyura</taxon>
        <taxon>Portunoidea</taxon>
        <taxon>Portunidae</taxon>
        <taxon>Portuninae</taxon>
        <taxon>Portunus</taxon>
    </lineage>
</organism>